<feature type="compositionally biased region" description="Basic and acidic residues" evidence="1">
    <location>
        <begin position="239"/>
        <end position="269"/>
    </location>
</feature>
<dbReference type="Proteomes" id="UP000747542">
    <property type="component" value="Unassembled WGS sequence"/>
</dbReference>
<comment type="caution">
    <text evidence="3">The sequence shown here is derived from an EMBL/GenBank/DDBJ whole genome shotgun (WGS) entry which is preliminary data.</text>
</comment>
<keyword evidence="2" id="KW-1133">Transmembrane helix</keyword>
<keyword evidence="2" id="KW-0472">Membrane</keyword>
<keyword evidence="2" id="KW-0812">Transmembrane</keyword>
<evidence type="ECO:0000256" key="1">
    <source>
        <dbReference type="SAM" id="MobiDB-lite"/>
    </source>
</evidence>
<evidence type="ECO:0000256" key="2">
    <source>
        <dbReference type="SAM" id="Phobius"/>
    </source>
</evidence>
<feature type="non-terminal residue" evidence="3">
    <location>
        <position position="346"/>
    </location>
</feature>
<keyword evidence="4" id="KW-1185">Reference proteome</keyword>
<feature type="compositionally biased region" description="Basic residues" evidence="1">
    <location>
        <begin position="270"/>
        <end position="280"/>
    </location>
</feature>
<gene>
    <name evidence="3" type="ORF">Hamer_G021093</name>
</gene>
<feature type="compositionally biased region" description="Basic residues" evidence="1">
    <location>
        <begin position="319"/>
        <end position="328"/>
    </location>
</feature>
<evidence type="ECO:0000313" key="4">
    <source>
        <dbReference type="Proteomes" id="UP000747542"/>
    </source>
</evidence>
<sequence length="346" mass="40069">SKTFSAHVVCHFSKDLQLVHRHSDYSSCCREPVNHKCWGSAHHTSSEYRRVNFIPVITTRATGQIVIIITTSLLSELRKKRSGSEAPVMYRRLVTGRKMLLGLTAATMVMYSAWPGVSLYLVERSYESLRNKTSNKILLSKEKQDLWIDQGSELNESSIDHLDEVHKAESVRPYPEEDATEELSGLIYDDDYTEKYLDKKKTSEKSTNISQLNQNTEINQIIQENKVTHLSGESLTIKPDQETTPRDQHDADENVVKEREGEDTNDPHSFKTHTSRKRRRMTDGGARRRRMTDGGARLSKKMQNLRISRGKQQRETKERKKSSKKQHKTKDNTKYFNMEEEDDYDE</sequence>
<reference evidence="3" key="1">
    <citation type="journal article" date="2021" name="Sci. Adv.">
        <title>The American lobster genome reveals insights on longevity, neural, and immune adaptations.</title>
        <authorList>
            <person name="Polinski J.M."/>
            <person name="Zimin A.V."/>
            <person name="Clark K.F."/>
            <person name="Kohn A.B."/>
            <person name="Sadowski N."/>
            <person name="Timp W."/>
            <person name="Ptitsyn A."/>
            <person name="Khanna P."/>
            <person name="Romanova D.Y."/>
            <person name="Williams P."/>
            <person name="Greenwood S.J."/>
            <person name="Moroz L.L."/>
            <person name="Walt D.R."/>
            <person name="Bodnar A.G."/>
        </authorList>
    </citation>
    <scope>NUCLEOTIDE SEQUENCE</scope>
    <source>
        <strain evidence="3">GMGI-L3</strain>
    </source>
</reference>
<proteinExistence type="predicted"/>
<name>A0A8J5MNQ4_HOMAM</name>
<dbReference type="EMBL" id="JAHLQT010036637">
    <property type="protein sequence ID" value="KAG7157852.1"/>
    <property type="molecule type" value="Genomic_DNA"/>
</dbReference>
<feature type="region of interest" description="Disordered" evidence="1">
    <location>
        <begin position="230"/>
        <end position="346"/>
    </location>
</feature>
<evidence type="ECO:0000313" key="3">
    <source>
        <dbReference type="EMBL" id="KAG7157852.1"/>
    </source>
</evidence>
<organism evidence="3 4">
    <name type="scientific">Homarus americanus</name>
    <name type="common">American lobster</name>
    <dbReference type="NCBI Taxonomy" id="6706"/>
    <lineage>
        <taxon>Eukaryota</taxon>
        <taxon>Metazoa</taxon>
        <taxon>Ecdysozoa</taxon>
        <taxon>Arthropoda</taxon>
        <taxon>Crustacea</taxon>
        <taxon>Multicrustacea</taxon>
        <taxon>Malacostraca</taxon>
        <taxon>Eumalacostraca</taxon>
        <taxon>Eucarida</taxon>
        <taxon>Decapoda</taxon>
        <taxon>Pleocyemata</taxon>
        <taxon>Astacidea</taxon>
        <taxon>Nephropoidea</taxon>
        <taxon>Nephropidae</taxon>
        <taxon>Homarus</taxon>
    </lineage>
</organism>
<feature type="transmembrane region" description="Helical" evidence="2">
    <location>
        <begin position="99"/>
        <end position="122"/>
    </location>
</feature>
<feature type="non-terminal residue" evidence="3">
    <location>
        <position position="1"/>
    </location>
</feature>
<dbReference type="AlphaFoldDB" id="A0A8J5MNQ4"/>
<protein>
    <submittedName>
        <fullName evidence="3">Uncharacterized protein</fullName>
    </submittedName>
</protein>
<accession>A0A8J5MNQ4</accession>